<dbReference type="InterPro" id="IPR029060">
    <property type="entry name" value="PIN-like_dom_sf"/>
</dbReference>
<comment type="catalytic activity">
    <reaction evidence="15 17">
        <text>DNA(n) + a 2'-deoxyribonucleoside 5'-triphosphate = DNA(n+1) + diphosphate</text>
        <dbReference type="Rhea" id="RHEA:22508"/>
        <dbReference type="Rhea" id="RHEA-COMP:17339"/>
        <dbReference type="Rhea" id="RHEA-COMP:17340"/>
        <dbReference type="ChEBI" id="CHEBI:33019"/>
        <dbReference type="ChEBI" id="CHEBI:61560"/>
        <dbReference type="ChEBI" id="CHEBI:173112"/>
        <dbReference type="EC" id="2.7.7.7"/>
    </reaction>
</comment>
<keyword evidence="8" id="KW-0540">Nuclease</keyword>
<evidence type="ECO:0000256" key="3">
    <source>
        <dbReference type="ARBA" id="ARBA00012417"/>
    </source>
</evidence>
<dbReference type="CDD" id="cd08637">
    <property type="entry name" value="DNA_pol_A_pol_I_C"/>
    <property type="match status" value="1"/>
</dbReference>
<keyword evidence="9 17" id="KW-0227">DNA damage</keyword>
<dbReference type="GO" id="GO:0008409">
    <property type="term" value="F:5'-3' exonuclease activity"/>
    <property type="evidence" value="ECO:0007669"/>
    <property type="project" value="UniProtKB-UniRule"/>
</dbReference>
<dbReference type="InterPro" id="IPR002421">
    <property type="entry name" value="5-3_exonuclease"/>
</dbReference>
<gene>
    <name evidence="17 22" type="primary">polA</name>
    <name evidence="22" type="ORF">FOB72_10690</name>
</gene>
<dbReference type="GO" id="GO:0006261">
    <property type="term" value="P:DNA-templated DNA replication"/>
    <property type="evidence" value="ECO:0007669"/>
    <property type="project" value="UniProtKB-UniRule"/>
</dbReference>
<evidence type="ECO:0000256" key="16">
    <source>
        <dbReference type="NCBIfam" id="TIGR00593"/>
    </source>
</evidence>
<name>A0A5P2H411_9BURK</name>
<dbReference type="GO" id="GO:0003677">
    <property type="term" value="F:DNA binding"/>
    <property type="evidence" value="ECO:0007669"/>
    <property type="project" value="UniProtKB-UniRule"/>
</dbReference>
<dbReference type="SUPFAM" id="SSF47807">
    <property type="entry name" value="5' to 3' exonuclease, C-terminal subdomain"/>
    <property type="match status" value="1"/>
</dbReference>
<dbReference type="PANTHER" id="PTHR10133">
    <property type="entry name" value="DNA POLYMERASE I"/>
    <property type="match status" value="1"/>
</dbReference>
<dbReference type="SUPFAM" id="SSF88723">
    <property type="entry name" value="PIN domain-like"/>
    <property type="match status" value="1"/>
</dbReference>
<dbReference type="FunFam" id="3.30.420.10:FF:000026">
    <property type="entry name" value="DNA polymerase I"/>
    <property type="match status" value="1"/>
</dbReference>
<dbReference type="Pfam" id="PF02739">
    <property type="entry name" value="5_3_exonuc_N"/>
    <property type="match status" value="1"/>
</dbReference>
<evidence type="ECO:0000256" key="18">
    <source>
        <dbReference type="SAM" id="MobiDB-lite"/>
    </source>
</evidence>
<protein>
    <recommendedName>
        <fullName evidence="4 16">DNA polymerase I</fullName>
        <ecNumber evidence="3 16">2.7.7.7</ecNumber>
    </recommendedName>
</protein>
<evidence type="ECO:0000256" key="2">
    <source>
        <dbReference type="ARBA" id="ARBA00011541"/>
    </source>
</evidence>
<dbReference type="Gene3D" id="1.20.1060.10">
    <property type="entry name" value="Taq DNA Polymerase, Chain T, domain 4"/>
    <property type="match status" value="1"/>
</dbReference>
<dbReference type="GO" id="GO:0003887">
    <property type="term" value="F:DNA-directed DNA polymerase activity"/>
    <property type="evidence" value="ECO:0007669"/>
    <property type="project" value="UniProtKB-UniRule"/>
</dbReference>
<evidence type="ECO:0000313" key="22">
    <source>
        <dbReference type="EMBL" id="QET02458.1"/>
    </source>
</evidence>
<evidence type="ECO:0000313" key="23">
    <source>
        <dbReference type="Proteomes" id="UP000322822"/>
    </source>
</evidence>
<reference evidence="22 23" key="1">
    <citation type="submission" date="2019-09" db="EMBL/GenBank/DDBJ databases">
        <title>FDA dAtabase for Regulatory Grade micrObial Sequences (FDA-ARGOS): Supporting development and validation of Infectious Disease Dx tests.</title>
        <authorList>
            <person name="Sciortino C."/>
            <person name="Tallon L."/>
            <person name="Sadzewicz L."/>
            <person name="Vavikolanu K."/>
            <person name="Mehta A."/>
            <person name="Aluvathingal J."/>
            <person name="Nadendla S."/>
            <person name="Nandy P."/>
            <person name="Geyer C."/>
            <person name="Yan Y."/>
            <person name="Sichtig H."/>
        </authorList>
    </citation>
    <scope>NUCLEOTIDE SEQUENCE [LARGE SCALE GENOMIC DNA]</scope>
    <source>
        <strain evidence="22 23">FDAARGOS_664</strain>
    </source>
</reference>
<dbReference type="InterPro" id="IPR001098">
    <property type="entry name" value="DNA-dir_DNA_pol_A_palm_dom"/>
</dbReference>
<evidence type="ECO:0000256" key="11">
    <source>
        <dbReference type="ARBA" id="ARBA00022839"/>
    </source>
</evidence>
<dbReference type="FunFam" id="1.20.1060.10:FF:000001">
    <property type="entry name" value="DNA polymerase I"/>
    <property type="match status" value="1"/>
</dbReference>
<dbReference type="PANTHER" id="PTHR10133:SF27">
    <property type="entry name" value="DNA POLYMERASE NU"/>
    <property type="match status" value="1"/>
</dbReference>
<sequence>MSDSPKTLLLVDGSSYLYRAYHALPDLRNGEGLPTGAIYGMINMLRKLRNDYPAEYSACVFDAKGKTFRDDMYPAYKEHRPSMPEDLARQIEPIHEAVRALGWPIVVVEGVEADDVIGTLARQATAQGVRTVVSTGDKDLAQLVDDHVTLVNTMSGEVLDPPGVVAKFGVPPERIVDYLSLIGDAVDNVPGVPKVGPKTAVKWLSAYGTLDAIMSNAAEIKGVVGENLRNTLEWLPKARELVTVKTDCDLREAVADFHALRELGEDKDQLAAFFAKYGFKSWLRELTGESLPNLANAARNGKGAASKATPSAQGGLFDQPAASGHDEALPAADLPPAEVSYETVTTEAALDAWIARIVDAPLVAIDTETTSLDPMLAQLVGISLSAEPGSACYIPVAHRGPDVAGVDNYGQLSREYVLERLRAWLEDPSRPKLGQHLKYDAHVFANHGIALRGIEQDTMLESYVLASHRNHGMDSLAEKLLNVKTITYEEVCGKGASQIGFDQIDLQRATQYAAEDADVTLRLHRNMHPKIEAAQGLRYVYEKIEMPVSVVLQKIERNGVLIDADRLGAQSAELGQRLMDIEQAAYATAGQPFNLGSPKQIGEILFNQMKLPVVKKTASGAPSTDEEVLQKLAEDYPLPKILLDYRGLSKLKSTYTDKLPKMVNPNTGRVHTSYGQATAVTGRLASTDPNLQNIPVRTEEGRRIREAFIAPPGSVIVSADYSQIELRIMAHISGDENLLRAFANGEDIHRATAAEIFNVEREAVSSEQRRYAKVINFGLIYGMSAFGLASNLGIEREAAKHYIDRYFMRYPGVARYMEETRQTAREQGYVETVFGRRLWLPDINGGNGPRRQAAERAAINAPMQGTAADLIKLSMIAVQDWLESEKLGTRQIMQVHDELVLEVPEAEFEHVKVKLPELMCTVAELRVPLVAEVGHGANWEEAH</sequence>
<dbReference type="SUPFAM" id="SSF56672">
    <property type="entry name" value="DNA/RNA polymerases"/>
    <property type="match status" value="1"/>
</dbReference>
<dbReference type="SMART" id="SM00482">
    <property type="entry name" value="POLAc"/>
    <property type="match status" value="1"/>
</dbReference>
<dbReference type="InterPro" id="IPR002562">
    <property type="entry name" value="3'-5'_exonuclease_dom"/>
</dbReference>
<dbReference type="InterPro" id="IPR002298">
    <property type="entry name" value="DNA_polymerase_A"/>
</dbReference>
<evidence type="ECO:0000256" key="8">
    <source>
        <dbReference type="ARBA" id="ARBA00022722"/>
    </source>
</evidence>
<dbReference type="EMBL" id="CP044065">
    <property type="protein sequence ID" value="QET02458.1"/>
    <property type="molecule type" value="Genomic_DNA"/>
</dbReference>
<dbReference type="InterPro" id="IPR020046">
    <property type="entry name" value="5-3_exonucl_a-hlix_arch_N"/>
</dbReference>
<dbReference type="SMART" id="SM00475">
    <property type="entry name" value="53EXOc"/>
    <property type="match status" value="1"/>
</dbReference>
<keyword evidence="5 17" id="KW-0808">Transferase</keyword>
<dbReference type="InterPro" id="IPR043502">
    <property type="entry name" value="DNA/RNA_pol_sf"/>
</dbReference>
<comment type="subunit">
    <text evidence="2">Single-chain monomer with multiple functions.</text>
</comment>
<dbReference type="Gene3D" id="3.40.50.1010">
    <property type="entry name" value="5'-nuclease"/>
    <property type="match status" value="1"/>
</dbReference>
<proteinExistence type="inferred from homology"/>
<keyword evidence="7 17" id="KW-0235">DNA replication</keyword>
<keyword evidence="12 17" id="KW-0239">DNA-directed DNA polymerase</keyword>
<evidence type="ECO:0000256" key="5">
    <source>
        <dbReference type="ARBA" id="ARBA00022679"/>
    </source>
</evidence>
<feature type="domain" description="DNA-directed DNA polymerase family A palm" evidence="21">
    <location>
        <begin position="701"/>
        <end position="907"/>
    </location>
</feature>
<evidence type="ECO:0000256" key="7">
    <source>
        <dbReference type="ARBA" id="ARBA00022705"/>
    </source>
</evidence>
<evidence type="ECO:0000256" key="13">
    <source>
        <dbReference type="ARBA" id="ARBA00023125"/>
    </source>
</evidence>
<evidence type="ECO:0000256" key="1">
    <source>
        <dbReference type="ARBA" id="ARBA00007705"/>
    </source>
</evidence>
<dbReference type="FunFam" id="1.10.150.20:FF:000002">
    <property type="entry name" value="DNA polymerase I"/>
    <property type="match status" value="1"/>
</dbReference>
<dbReference type="Gene3D" id="3.30.70.370">
    <property type="match status" value="1"/>
</dbReference>
<feature type="region of interest" description="Disordered" evidence="18">
    <location>
        <begin position="301"/>
        <end position="331"/>
    </location>
</feature>
<evidence type="ECO:0000259" key="19">
    <source>
        <dbReference type="SMART" id="SM00474"/>
    </source>
</evidence>
<dbReference type="FunFam" id="1.10.150.20:FF:000003">
    <property type="entry name" value="DNA polymerase I"/>
    <property type="match status" value="1"/>
</dbReference>
<dbReference type="PROSITE" id="PS00447">
    <property type="entry name" value="DNA_POLYMERASE_A"/>
    <property type="match status" value="1"/>
</dbReference>
<evidence type="ECO:0000256" key="17">
    <source>
        <dbReference type="RuleBase" id="RU004460"/>
    </source>
</evidence>
<evidence type="ECO:0000256" key="9">
    <source>
        <dbReference type="ARBA" id="ARBA00022763"/>
    </source>
</evidence>
<dbReference type="CDD" id="cd06139">
    <property type="entry name" value="DNA_polA_I_Ecoli_like_exo"/>
    <property type="match status" value="1"/>
</dbReference>
<dbReference type="CDD" id="cd09898">
    <property type="entry name" value="H3TH_53EXO"/>
    <property type="match status" value="1"/>
</dbReference>
<dbReference type="SMART" id="SM00474">
    <property type="entry name" value="35EXOc"/>
    <property type="match status" value="1"/>
</dbReference>
<feature type="domain" description="5'-3' exonuclease" evidence="20">
    <location>
        <begin position="4"/>
        <end position="260"/>
    </location>
</feature>
<dbReference type="RefSeq" id="WP_150372491.1">
    <property type="nucleotide sequence ID" value="NZ_CP044065.1"/>
</dbReference>
<dbReference type="SUPFAM" id="SSF53098">
    <property type="entry name" value="Ribonuclease H-like"/>
    <property type="match status" value="1"/>
</dbReference>
<evidence type="ECO:0000256" key="4">
    <source>
        <dbReference type="ARBA" id="ARBA00020311"/>
    </source>
</evidence>
<evidence type="ECO:0000256" key="6">
    <source>
        <dbReference type="ARBA" id="ARBA00022695"/>
    </source>
</evidence>
<comment type="similarity">
    <text evidence="1 17">Belongs to the DNA polymerase type-A family.</text>
</comment>
<keyword evidence="11 17" id="KW-0269">Exonuclease</keyword>
<keyword evidence="14 17" id="KW-0234">DNA repair</keyword>
<dbReference type="Gene3D" id="3.30.420.10">
    <property type="entry name" value="Ribonuclease H-like superfamily/Ribonuclease H"/>
    <property type="match status" value="1"/>
</dbReference>
<evidence type="ECO:0000256" key="10">
    <source>
        <dbReference type="ARBA" id="ARBA00022801"/>
    </source>
</evidence>
<dbReference type="EC" id="2.7.7.7" evidence="3 16"/>
<dbReference type="InterPro" id="IPR008918">
    <property type="entry name" value="HhH2"/>
</dbReference>
<keyword evidence="6 17" id="KW-0548">Nucleotidyltransferase</keyword>
<keyword evidence="10 17" id="KW-0378">Hydrolase</keyword>
<dbReference type="InterPro" id="IPR036279">
    <property type="entry name" value="5-3_exonuclease_C_sf"/>
</dbReference>
<dbReference type="InterPro" id="IPR020045">
    <property type="entry name" value="DNA_polI_H3TH"/>
</dbReference>
<dbReference type="Pfam" id="PF00476">
    <property type="entry name" value="DNA_pol_A"/>
    <property type="match status" value="1"/>
</dbReference>
<evidence type="ECO:0000259" key="21">
    <source>
        <dbReference type="SMART" id="SM00482"/>
    </source>
</evidence>
<dbReference type="OrthoDB" id="9806424at2"/>
<dbReference type="Gene3D" id="1.10.150.20">
    <property type="entry name" value="5' to 3' exonuclease, C-terminal subdomain"/>
    <property type="match status" value="2"/>
</dbReference>
<dbReference type="Pfam" id="PF01367">
    <property type="entry name" value="5_3_exonuc"/>
    <property type="match status" value="1"/>
</dbReference>
<dbReference type="GO" id="GO:0008408">
    <property type="term" value="F:3'-5' exonuclease activity"/>
    <property type="evidence" value="ECO:0007669"/>
    <property type="project" value="UniProtKB-UniRule"/>
</dbReference>
<dbReference type="SMART" id="SM00279">
    <property type="entry name" value="HhH2"/>
    <property type="match status" value="1"/>
</dbReference>
<organism evidence="22 23">
    <name type="scientific">Cupriavidus pauculus</name>
    <dbReference type="NCBI Taxonomy" id="82633"/>
    <lineage>
        <taxon>Bacteria</taxon>
        <taxon>Pseudomonadati</taxon>
        <taxon>Pseudomonadota</taxon>
        <taxon>Betaproteobacteria</taxon>
        <taxon>Burkholderiales</taxon>
        <taxon>Burkholderiaceae</taxon>
        <taxon>Cupriavidus</taxon>
    </lineage>
</organism>
<dbReference type="PRINTS" id="PR00868">
    <property type="entry name" value="DNAPOLI"/>
</dbReference>
<dbReference type="Proteomes" id="UP000322822">
    <property type="component" value="Chromosome 1"/>
</dbReference>
<dbReference type="InterPro" id="IPR019760">
    <property type="entry name" value="DNA-dir_DNA_pol_A_CS"/>
</dbReference>
<dbReference type="Pfam" id="PF01612">
    <property type="entry name" value="DNA_pol_A_exo1"/>
    <property type="match status" value="1"/>
</dbReference>
<dbReference type="CDD" id="cd09859">
    <property type="entry name" value="PIN_53EXO"/>
    <property type="match status" value="1"/>
</dbReference>
<dbReference type="NCBIfam" id="TIGR00593">
    <property type="entry name" value="pola"/>
    <property type="match status" value="1"/>
</dbReference>
<dbReference type="InterPro" id="IPR012337">
    <property type="entry name" value="RNaseH-like_sf"/>
</dbReference>
<accession>A0A5P2H411</accession>
<evidence type="ECO:0000256" key="15">
    <source>
        <dbReference type="ARBA" id="ARBA00049244"/>
    </source>
</evidence>
<dbReference type="NCBIfam" id="NF004397">
    <property type="entry name" value="PRK05755.1"/>
    <property type="match status" value="1"/>
</dbReference>
<evidence type="ECO:0000256" key="12">
    <source>
        <dbReference type="ARBA" id="ARBA00022932"/>
    </source>
</evidence>
<keyword evidence="13 17" id="KW-0238">DNA-binding</keyword>
<dbReference type="InterPro" id="IPR018320">
    <property type="entry name" value="DNA_polymerase_1"/>
</dbReference>
<evidence type="ECO:0000256" key="14">
    <source>
        <dbReference type="ARBA" id="ARBA00023204"/>
    </source>
</evidence>
<dbReference type="FunFam" id="3.40.50.1010:FF:000001">
    <property type="entry name" value="DNA polymerase I"/>
    <property type="match status" value="1"/>
</dbReference>
<dbReference type="InterPro" id="IPR036397">
    <property type="entry name" value="RNaseH_sf"/>
</dbReference>
<evidence type="ECO:0000259" key="20">
    <source>
        <dbReference type="SMART" id="SM00475"/>
    </source>
</evidence>
<dbReference type="GO" id="GO:0006302">
    <property type="term" value="P:double-strand break repair"/>
    <property type="evidence" value="ECO:0007669"/>
    <property type="project" value="TreeGrafter"/>
</dbReference>
<comment type="function">
    <text evidence="17">In addition to polymerase activity, this DNA polymerase exhibits 3'-5' and 5'-3' exonuclease activity.</text>
</comment>
<dbReference type="AlphaFoldDB" id="A0A5P2H411"/>
<feature type="domain" description="3'-5' exonuclease" evidence="19">
    <location>
        <begin position="341"/>
        <end position="532"/>
    </location>
</feature>